<dbReference type="AlphaFoldDB" id="A0A318SL60"/>
<dbReference type="OrthoDB" id="1467561at2"/>
<evidence type="ECO:0000313" key="2">
    <source>
        <dbReference type="EMBL" id="PYE77858.1"/>
    </source>
</evidence>
<protein>
    <recommendedName>
        <fullName evidence="1">SET domain-containing protein</fullName>
    </recommendedName>
</protein>
<sequence length="343" mass="37532">MKAEDIMGAAMSAQPLDIRAVIEQLDDRPDQAQCVSQAMREAVERLRRELPPPEARLAMMRQLLAFKDQLLAYVNSVTSPDATASFVARAAGGGPLAGMNAIAQAQRRGQTVSTAMSGWVSLVKVFRYRERERIARRNYVDACCGCVPYRDADHGSLRLLSADAVSLPLPDGSQRSIAEVAPYVDAGCSQRVRAAVQRRWMLVRCLTQADLQGPHEAALIGQRGVFAAVNIPAGTCLGVYGGQLLGEVDYFLLQDDRYLMALRSGAGPAFVNGENLMSVTNTLFEVDATGQRVGHPAAGYNLERVLFPSRWSHGWHFGMPVFFASQDIPSGTELRWNYDLSRA</sequence>
<dbReference type="SUPFAM" id="SSF82199">
    <property type="entry name" value="SET domain"/>
    <property type="match status" value="1"/>
</dbReference>
<evidence type="ECO:0000259" key="1">
    <source>
        <dbReference type="PROSITE" id="PS50280"/>
    </source>
</evidence>
<keyword evidence="3" id="KW-1185">Reference proteome</keyword>
<dbReference type="Gene3D" id="2.170.270.10">
    <property type="entry name" value="SET domain"/>
    <property type="match status" value="1"/>
</dbReference>
<feature type="domain" description="SET" evidence="1">
    <location>
        <begin position="204"/>
        <end position="339"/>
    </location>
</feature>
<comment type="caution">
    <text evidence="2">The sequence shown here is derived from an EMBL/GenBank/DDBJ whole genome shotgun (WGS) entry which is preliminary data.</text>
</comment>
<organism evidence="2 3">
    <name type="scientific">Xylophilus ampelinus</name>
    <dbReference type="NCBI Taxonomy" id="54067"/>
    <lineage>
        <taxon>Bacteria</taxon>
        <taxon>Pseudomonadati</taxon>
        <taxon>Pseudomonadota</taxon>
        <taxon>Betaproteobacteria</taxon>
        <taxon>Burkholderiales</taxon>
        <taxon>Xylophilus</taxon>
    </lineage>
</organism>
<accession>A0A318SL60</accession>
<dbReference type="RefSeq" id="WP_110465598.1">
    <property type="nucleotide sequence ID" value="NZ_JAMOFZ010000011.1"/>
</dbReference>
<dbReference type="InterPro" id="IPR046341">
    <property type="entry name" value="SET_dom_sf"/>
</dbReference>
<evidence type="ECO:0000313" key="3">
    <source>
        <dbReference type="Proteomes" id="UP000247540"/>
    </source>
</evidence>
<dbReference type="PROSITE" id="PS50280">
    <property type="entry name" value="SET"/>
    <property type="match status" value="1"/>
</dbReference>
<proteinExistence type="predicted"/>
<dbReference type="Proteomes" id="UP000247540">
    <property type="component" value="Unassembled WGS sequence"/>
</dbReference>
<gene>
    <name evidence="2" type="ORF">DFQ15_1112</name>
</gene>
<reference evidence="2 3" key="1">
    <citation type="submission" date="2018-06" db="EMBL/GenBank/DDBJ databases">
        <title>Genomic Encyclopedia of Type Strains, Phase III (KMG-III): the genomes of soil and plant-associated and newly described type strains.</title>
        <authorList>
            <person name="Whitman W."/>
        </authorList>
    </citation>
    <scope>NUCLEOTIDE SEQUENCE [LARGE SCALE GENOMIC DNA]</scope>
    <source>
        <strain evidence="2 3">CECT 7646</strain>
    </source>
</reference>
<dbReference type="EMBL" id="QJTC01000011">
    <property type="protein sequence ID" value="PYE77858.1"/>
    <property type="molecule type" value="Genomic_DNA"/>
</dbReference>
<dbReference type="InterPro" id="IPR001214">
    <property type="entry name" value="SET_dom"/>
</dbReference>
<name>A0A318SL60_9BURK</name>